<dbReference type="AlphaFoldDB" id="A0A0K6GFH6"/>
<evidence type="ECO:0000313" key="2">
    <source>
        <dbReference type="Proteomes" id="UP000044841"/>
    </source>
</evidence>
<accession>A0A0K6GFH6</accession>
<proteinExistence type="predicted"/>
<protein>
    <submittedName>
        <fullName evidence="1">Uncharacterized protein</fullName>
    </submittedName>
</protein>
<dbReference type="EMBL" id="CYGV01001833">
    <property type="protein sequence ID" value="CUA77357.1"/>
    <property type="molecule type" value="Genomic_DNA"/>
</dbReference>
<gene>
    <name evidence="1" type="ORF">RSOLAG22IIIB_06672</name>
</gene>
<evidence type="ECO:0000313" key="1">
    <source>
        <dbReference type="EMBL" id="CUA77357.1"/>
    </source>
</evidence>
<sequence>MNIVASEYDAEFNKICQTLGSEAVATLCADIRDVLQVLLVNVGNCVEGIYLLVVKKLADIKAEAVLKQYFVESAKLLCLAD</sequence>
<reference evidence="1 2" key="1">
    <citation type="submission" date="2015-07" db="EMBL/GenBank/DDBJ databases">
        <authorList>
            <person name="Noorani M."/>
        </authorList>
    </citation>
    <scope>NUCLEOTIDE SEQUENCE [LARGE SCALE GENOMIC DNA]</scope>
    <source>
        <strain evidence="1">BBA 69670</strain>
    </source>
</reference>
<dbReference type="Proteomes" id="UP000044841">
    <property type="component" value="Unassembled WGS sequence"/>
</dbReference>
<name>A0A0K6GFH6_9AGAM</name>
<organism evidence="1 2">
    <name type="scientific">Rhizoctonia solani</name>
    <dbReference type="NCBI Taxonomy" id="456999"/>
    <lineage>
        <taxon>Eukaryota</taxon>
        <taxon>Fungi</taxon>
        <taxon>Dikarya</taxon>
        <taxon>Basidiomycota</taxon>
        <taxon>Agaricomycotina</taxon>
        <taxon>Agaricomycetes</taxon>
        <taxon>Cantharellales</taxon>
        <taxon>Ceratobasidiaceae</taxon>
        <taxon>Rhizoctonia</taxon>
    </lineage>
</organism>
<keyword evidence="2" id="KW-1185">Reference proteome</keyword>